<evidence type="ECO:0000313" key="2">
    <source>
        <dbReference type="Proteomes" id="UP000012227"/>
    </source>
</evidence>
<comment type="caution">
    <text evidence="1">The sequence shown here is derived from an EMBL/GenBank/DDBJ whole genome shotgun (WGS) entry which is preliminary data.</text>
</comment>
<protein>
    <recommendedName>
        <fullName evidence="3">Outer membrane protein beta-barrel domain-containing protein</fullName>
    </recommendedName>
</protein>
<accession>N1W0R9</accession>
<dbReference type="EMBL" id="AOGY02000048">
    <property type="protein sequence ID" value="EMY69814.1"/>
    <property type="molecule type" value="Genomic_DNA"/>
</dbReference>
<dbReference type="AlphaFoldDB" id="N1W0R9"/>
<dbReference type="STRING" id="1218591.LEP1GSC199_1594"/>
<proteinExistence type="predicted"/>
<dbReference type="Proteomes" id="UP000012227">
    <property type="component" value="Unassembled WGS sequence"/>
</dbReference>
<evidence type="ECO:0000313" key="1">
    <source>
        <dbReference type="EMBL" id="EMY69814.1"/>
    </source>
</evidence>
<evidence type="ECO:0008006" key="3">
    <source>
        <dbReference type="Google" id="ProtNLM"/>
    </source>
</evidence>
<gene>
    <name evidence="1" type="ORF">LEP1GSC199_1594</name>
</gene>
<reference evidence="1 2" key="1">
    <citation type="submission" date="2013-03" db="EMBL/GenBank/DDBJ databases">
        <authorList>
            <person name="Harkins D.M."/>
            <person name="Durkin A.S."/>
            <person name="Brinkac L.M."/>
            <person name="Haft D.H."/>
            <person name="Selengut J.D."/>
            <person name="Sanka R."/>
            <person name="DePew J."/>
            <person name="Purushe J."/>
            <person name="Galloway R.L."/>
            <person name="Vinetz J.M."/>
            <person name="Sutton G.G."/>
            <person name="Nierman W.C."/>
            <person name="Fouts D.E."/>
        </authorList>
    </citation>
    <scope>NUCLEOTIDE SEQUENCE [LARGE SCALE GENOMIC DNA]</scope>
    <source>
        <strain evidence="1 2">Waz Holland</strain>
    </source>
</reference>
<sequence>MHPQTLCQSLTSRWDSGSGNVVSPSSLCEIISKSSKMKKNKIYLIILLFSSGFHLYANDTERKKYHFLVSTVGHINIEKAAREIDNAPNIQILYGLTNNFYLGLNYSIGDNGYKRFESLPTNSPSTVRIYKFSTSKNSETFSLNLQYFIWKSIYSSLNVGMEKSFTVERNNFAINRGNNITPQPFALKTIFDDRVFGSIGLGIRQEIFNNFLLAFEYQRGYIESGKINQHFTYNPEYYGNNLPYMLESYLFDSIINGNKLRNSQFEQFYLSAGLAF</sequence>
<name>N1W0R9_9LEPT</name>
<organism evidence="1 2">
    <name type="scientific">Leptospira vanthielii serovar Holland str. Waz Holland = ATCC 700522</name>
    <dbReference type="NCBI Taxonomy" id="1218591"/>
    <lineage>
        <taxon>Bacteria</taxon>
        <taxon>Pseudomonadati</taxon>
        <taxon>Spirochaetota</taxon>
        <taxon>Spirochaetia</taxon>
        <taxon>Leptospirales</taxon>
        <taxon>Leptospiraceae</taxon>
        <taxon>Leptospira</taxon>
    </lineage>
</organism>